<accession>A0ABN9E0E8</accession>
<dbReference type="InterPro" id="IPR017897">
    <property type="entry name" value="Thrombospondin_3_rpt"/>
</dbReference>
<keyword evidence="5" id="KW-1015">Disulfide bond</keyword>
<keyword evidence="2 6" id="KW-0245">EGF-like domain</keyword>
<dbReference type="Gene3D" id="2.10.25.10">
    <property type="entry name" value="Laminin"/>
    <property type="match status" value="4"/>
</dbReference>
<evidence type="ECO:0000256" key="3">
    <source>
        <dbReference type="ARBA" id="ARBA00022729"/>
    </source>
</evidence>
<organism evidence="10 11">
    <name type="scientific">Staurois parvus</name>
    <dbReference type="NCBI Taxonomy" id="386267"/>
    <lineage>
        <taxon>Eukaryota</taxon>
        <taxon>Metazoa</taxon>
        <taxon>Chordata</taxon>
        <taxon>Craniata</taxon>
        <taxon>Vertebrata</taxon>
        <taxon>Euteleostomi</taxon>
        <taxon>Amphibia</taxon>
        <taxon>Batrachia</taxon>
        <taxon>Anura</taxon>
        <taxon>Neobatrachia</taxon>
        <taxon>Ranoidea</taxon>
        <taxon>Ranidae</taxon>
        <taxon>Staurois</taxon>
    </lineage>
</organism>
<dbReference type="Gene3D" id="4.10.1080.10">
    <property type="entry name" value="TSP type-3 repeat"/>
    <property type="match status" value="1"/>
</dbReference>
<sequence>MNIGHAATPTRVSRGVDCMETYEYPGYRCGPCPPGSHGNGSHCADIDECAHTNPCFSGSKCINTSPGFRCEACPRGYKGNSVSGVGIDYAKASKQVCTDIDECNDGNNGGCAANSICTNTVGSYKCGPCKPGFVGNQSLGCVPKKSCVSPAFNPCHVNAHCVFERNGDVTCACNVGWAGNGYTCGRDTDIDGYPDEPMPCIDNHKHCKQDNCRLTPNSGQEDADNDGIGDQCDEDADGDGIKNVEDNCRLVPNKDQQNSDTDSYGDACDNCPNVPNNDQKDTDANGEGDACDNDIDGDGERPYLWVEVKAGGGADFQGKYPPLYLQGSPTCWIIAPKCQIPSRQTGTWTGWETPVTAARRPATQRR</sequence>
<comment type="similarity">
    <text evidence="1">Belongs to the thrombospondin family.</text>
</comment>
<dbReference type="InterPro" id="IPR003367">
    <property type="entry name" value="Thrombospondin_3-like_rpt"/>
</dbReference>
<evidence type="ECO:0000256" key="4">
    <source>
        <dbReference type="ARBA" id="ARBA00022837"/>
    </source>
</evidence>
<dbReference type="PROSITE" id="PS50026">
    <property type="entry name" value="EGF_3"/>
    <property type="match status" value="2"/>
</dbReference>
<feature type="region of interest" description="Disordered" evidence="8">
    <location>
        <begin position="250"/>
        <end position="295"/>
    </location>
</feature>
<protein>
    <recommendedName>
        <fullName evidence="9">EGF-like domain-containing protein</fullName>
    </recommendedName>
</protein>
<reference evidence="10" key="1">
    <citation type="submission" date="2023-05" db="EMBL/GenBank/DDBJ databases">
        <authorList>
            <person name="Stuckert A."/>
        </authorList>
    </citation>
    <scope>NUCLEOTIDE SEQUENCE</scope>
</reference>
<keyword evidence="11" id="KW-1185">Reference proteome</keyword>
<dbReference type="PROSITE" id="PS01186">
    <property type="entry name" value="EGF_2"/>
    <property type="match status" value="1"/>
</dbReference>
<dbReference type="PANTHER" id="PTHR10199:SF89">
    <property type="entry name" value="THROMBOSPONDIN-3"/>
    <property type="match status" value="1"/>
</dbReference>
<comment type="caution">
    <text evidence="10">The sequence shown here is derived from an EMBL/GenBank/DDBJ whole genome shotgun (WGS) entry which is preliminary data.</text>
</comment>
<feature type="domain" description="EGF-like" evidence="9">
    <location>
        <begin position="45"/>
        <end position="83"/>
    </location>
</feature>
<dbReference type="SMART" id="SM00181">
    <property type="entry name" value="EGF"/>
    <property type="match status" value="4"/>
</dbReference>
<dbReference type="PROSITE" id="PS01187">
    <property type="entry name" value="EGF_CA"/>
    <property type="match status" value="1"/>
</dbReference>
<dbReference type="SUPFAM" id="SSF57196">
    <property type="entry name" value="EGF/Laminin"/>
    <property type="match status" value="2"/>
</dbReference>
<dbReference type="Proteomes" id="UP001162483">
    <property type="component" value="Unassembled WGS sequence"/>
</dbReference>
<dbReference type="PROSITE" id="PS51234">
    <property type="entry name" value="TSP3"/>
    <property type="match status" value="1"/>
</dbReference>
<keyword evidence="4 7" id="KW-0106">Calcium</keyword>
<dbReference type="SUPFAM" id="SSF103647">
    <property type="entry name" value="TSP type-3 repeat"/>
    <property type="match status" value="1"/>
</dbReference>
<feature type="domain" description="EGF-like" evidence="9">
    <location>
        <begin position="143"/>
        <end position="185"/>
    </location>
</feature>
<evidence type="ECO:0000256" key="7">
    <source>
        <dbReference type="PROSITE-ProRule" id="PRU00634"/>
    </source>
</evidence>
<evidence type="ECO:0000256" key="8">
    <source>
        <dbReference type="SAM" id="MobiDB-lite"/>
    </source>
</evidence>
<feature type="repeat" description="TSP type-3" evidence="7">
    <location>
        <begin position="221"/>
        <end position="256"/>
    </location>
</feature>
<dbReference type="InterPro" id="IPR049883">
    <property type="entry name" value="NOTCH1_EGF-like"/>
</dbReference>
<evidence type="ECO:0000313" key="11">
    <source>
        <dbReference type="Proteomes" id="UP001162483"/>
    </source>
</evidence>
<dbReference type="EMBL" id="CATNWA010014885">
    <property type="protein sequence ID" value="CAI9577037.1"/>
    <property type="molecule type" value="Genomic_DNA"/>
</dbReference>
<dbReference type="Pfam" id="PF02412">
    <property type="entry name" value="TSP_3"/>
    <property type="match status" value="2"/>
</dbReference>
<dbReference type="InterPro" id="IPR028974">
    <property type="entry name" value="TSP_type-3_rpt"/>
</dbReference>
<evidence type="ECO:0000313" key="10">
    <source>
        <dbReference type="EMBL" id="CAI9577037.1"/>
    </source>
</evidence>
<evidence type="ECO:0000256" key="2">
    <source>
        <dbReference type="ARBA" id="ARBA00022536"/>
    </source>
</evidence>
<keyword evidence="3" id="KW-0732">Signal</keyword>
<dbReference type="CDD" id="cd00054">
    <property type="entry name" value="EGF_CA"/>
    <property type="match status" value="2"/>
</dbReference>
<dbReference type="Pfam" id="PF07645">
    <property type="entry name" value="EGF_CA"/>
    <property type="match status" value="2"/>
</dbReference>
<dbReference type="SMART" id="SM00179">
    <property type="entry name" value="EGF_CA"/>
    <property type="match status" value="2"/>
</dbReference>
<dbReference type="InterPro" id="IPR001881">
    <property type="entry name" value="EGF-like_Ca-bd_dom"/>
</dbReference>
<dbReference type="InterPro" id="IPR000742">
    <property type="entry name" value="EGF"/>
</dbReference>
<dbReference type="InterPro" id="IPR018097">
    <property type="entry name" value="EGF_Ca-bd_CS"/>
</dbReference>
<evidence type="ECO:0000256" key="6">
    <source>
        <dbReference type="PROSITE-ProRule" id="PRU00076"/>
    </source>
</evidence>
<gene>
    <name evidence="10" type="ORF">SPARVUS_LOCUS8615028</name>
</gene>
<dbReference type="PANTHER" id="PTHR10199">
    <property type="entry name" value="THROMBOSPONDIN"/>
    <property type="match status" value="1"/>
</dbReference>
<proteinExistence type="inferred from homology"/>
<comment type="caution">
    <text evidence="6">Lacks conserved residue(s) required for the propagation of feature annotation.</text>
</comment>
<evidence type="ECO:0000256" key="5">
    <source>
        <dbReference type="ARBA" id="ARBA00023157"/>
    </source>
</evidence>
<feature type="compositionally biased region" description="Acidic residues" evidence="8">
    <location>
        <begin position="284"/>
        <end position="295"/>
    </location>
</feature>
<evidence type="ECO:0000259" key="9">
    <source>
        <dbReference type="PROSITE" id="PS50026"/>
    </source>
</evidence>
<evidence type="ECO:0000256" key="1">
    <source>
        <dbReference type="ARBA" id="ARBA00009456"/>
    </source>
</evidence>
<name>A0ABN9E0E8_9NEOB</name>